<feature type="transmembrane region" description="Helical" evidence="2">
    <location>
        <begin position="401"/>
        <end position="420"/>
    </location>
</feature>
<dbReference type="PANTHER" id="PTHR20992:SF9">
    <property type="entry name" value="AT15442P-RELATED"/>
    <property type="match status" value="1"/>
</dbReference>
<feature type="region of interest" description="Disordered" evidence="1">
    <location>
        <begin position="665"/>
        <end position="782"/>
    </location>
</feature>
<feature type="compositionally biased region" description="Basic and acidic residues" evidence="1">
    <location>
        <begin position="762"/>
        <end position="782"/>
    </location>
</feature>
<keyword evidence="5" id="KW-1185">Reference proteome</keyword>
<dbReference type="OrthoDB" id="543859at2759"/>
<keyword evidence="2" id="KW-1133">Transmembrane helix</keyword>
<gene>
    <name evidence="3" type="ORF">CAPTEDRAFT_213394</name>
</gene>
<dbReference type="PANTHER" id="PTHR20992">
    <property type="entry name" value="AT15442P-RELATED"/>
    <property type="match status" value="1"/>
</dbReference>
<feature type="compositionally biased region" description="Low complexity" evidence="1">
    <location>
        <begin position="45"/>
        <end position="54"/>
    </location>
</feature>
<dbReference type="InterPro" id="IPR005240">
    <property type="entry name" value="DUF389"/>
</dbReference>
<organism evidence="3">
    <name type="scientific">Capitella teleta</name>
    <name type="common">Polychaete worm</name>
    <dbReference type="NCBI Taxonomy" id="283909"/>
    <lineage>
        <taxon>Eukaryota</taxon>
        <taxon>Metazoa</taxon>
        <taxon>Spiralia</taxon>
        <taxon>Lophotrochozoa</taxon>
        <taxon>Annelida</taxon>
        <taxon>Polychaeta</taxon>
        <taxon>Sedentaria</taxon>
        <taxon>Scolecida</taxon>
        <taxon>Capitellidae</taxon>
        <taxon>Capitella</taxon>
    </lineage>
</organism>
<dbReference type="Proteomes" id="UP000014760">
    <property type="component" value="Unassembled WGS sequence"/>
</dbReference>
<evidence type="ECO:0000313" key="5">
    <source>
        <dbReference type="Proteomes" id="UP000014760"/>
    </source>
</evidence>
<reference evidence="5" key="1">
    <citation type="submission" date="2012-12" db="EMBL/GenBank/DDBJ databases">
        <authorList>
            <person name="Hellsten U."/>
            <person name="Grimwood J."/>
            <person name="Chapman J.A."/>
            <person name="Shapiro H."/>
            <person name="Aerts A."/>
            <person name="Otillar R.P."/>
            <person name="Terry A.Y."/>
            <person name="Boore J.L."/>
            <person name="Simakov O."/>
            <person name="Marletaz F."/>
            <person name="Cho S.-J."/>
            <person name="Edsinger-Gonzales E."/>
            <person name="Havlak P."/>
            <person name="Kuo D.-H."/>
            <person name="Larsson T."/>
            <person name="Lv J."/>
            <person name="Arendt D."/>
            <person name="Savage R."/>
            <person name="Osoegawa K."/>
            <person name="de Jong P."/>
            <person name="Lindberg D.R."/>
            <person name="Seaver E.C."/>
            <person name="Weisblat D.A."/>
            <person name="Putnam N.H."/>
            <person name="Grigoriev I.V."/>
            <person name="Rokhsar D.S."/>
        </authorList>
    </citation>
    <scope>NUCLEOTIDE SEQUENCE</scope>
    <source>
        <strain evidence="5">I ESC-2004</strain>
    </source>
</reference>
<reference evidence="3 5" key="2">
    <citation type="journal article" date="2013" name="Nature">
        <title>Insights into bilaterian evolution from three spiralian genomes.</title>
        <authorList>
            <person name="Simakov O."/>
            <person name="Marletaz F."/>
            <person name="Cho S.J."/>
            <person name="Edsinger-Gonzales E."/>
            <person name="Havlak P."/>
            <person name="Hellsten U."/>
            <person name="Kuo D.H."/>
            <person name="Larsson T."/>
            <person name="Lv J."/>
            <person name="Arendt D."/>
            <person name="Savage R."/>
            <person name="Osoegawa K."/>
            <person name="de Jong P."/>
            <person name="Grimwood J."/>
            <person name="Chapman J.A."/>
            <person name="Shapiro H."/>
            <person name="Aerts A."/>
            <person name="Otillar R.P."/>
            <person name="Terry A.Y."/>
            <person name="Boore J.L."/>
            <person name="Grigoriev I.V."/>
            <person name="Lindberg D.R."/>
            <person name="Seaver E.C."/>
            <person name="Weisblat D.A."/>
            <person name="Putnam N.H."/>
            <person name="Rokhsar D.S."/>
        </authorList>
    </citation>
    <scope>NUCLEOTIDE SEQUENCE</scope>
    <source>
        <strain evidence="3 5">I ESC-2004</strain>
    </source>
</reference>
<dbReference type="Pfam" id="PF04087">
    <property type="entry name" value="DUF389"/>
    <property type="match status" value="1"/>
</dbReference>
<name>R7UPH3_CAPTE</name>
<dbReference type="EMBL" id="AMQN01006860">
    <property type="status" value="NOT_ANNOTATED_CDS"/>
    <property type="molecule type" value="Genomic_DNA"/>
</dbReference>
<keyword evidence="2" id="KW-0812">Transmembrane</keyword>
<evidence type="ECO:0000313" key="4">
    <source>
        <dbReference type="EnsemblMetazoa" id="CapteP213394"/>
    </source>
</evidence>
<feature type="compositionally biased region" description="Polar residues" evidence="1">
    <location>
        <begin position="70"/>
        <end position="82"/>
    </location>
</feature>
<dbReference type="AlphaFoldDB" id="R7UPH3"/>
<dbReference type="EMBL" id="KB299377">
    <property type="protein sequence ID" value="ELU08060.1"/>
    <property type="molecule type" value="Genomic_DNA"/>
</dbReference>
<feature type="transmembrane region" description="Helical" evidence="2">
    <location>
        <begin position="316"/>
        <end position="340"/>
    </location>
</feature>
<evidence type="ECO:0008006" key="6">
    <source>
        <dbReference type="Google" id="ProtNLM"/>
    </source>
</evidence>
<feature type="transmembrane region" description="Helical" evidence="2">
    <location>
        <begin position="427"/>
        <end position="450"/>
    </location>
</feature>
<feature type="transmembrane region" description="Helical" evidence="2">
    <location>
        <begin position="352"/>
        <end position="381"/>
    </location>
</feature>
<feature type="transmembrane region" description="Helical" evidence="2">
    <location>
        <begin position="498"/>
        <end position="524"/>
    </location>
</feature>
<keyword evidence="2" id="KW-0472">Membrane</keyword>
<feature type="compositionally biased region" description="Basic residues" evidence="1">
    <location>
        <begin position="728"/>
        <end position="740"/>
    </location>
</feature>
<reference evidence="4" key="3">
    <citation type="submission" date="2015-06" db="UniProtKB">
        <authorList>
            <consortium name="EnsemblMetazoa"/>
        </authorList>
    </citation>
    <scope>IDENTIFICATION</scope>
</reference>
<dbReference type="OMA" id="MEPIMCI"/>
<feature type="region of interest" description="Disordered" evidence="1">
    <location>
        <begin position="15"/>
        <end position="100"/>
    </location>
</feature>
<sequence length="782" mass="84974">MAVLFVIYIPIEDPDSPSVIRQHAFEDEAGEANLEAEAGIEKQSTSESSTPPESDNAEGETGAAPERSSGADQTALDESSQLLKPDTNPDDANPDDVVVQPKNPKVKFIVEPIFEGEEKKEEPPIELDELYERITLEQALQSLLESLDISNDTWSKTDDGNQWKVVFLVETVECDRILNRLTHVGFGILAETSISASPGGDKSDFFKSVKSRLTVAQVVVGVQANSLLTFDFVMLVILARCGLLYSLYVTPHTEMSHLLQMLKLEKQHEIKAKFPLKCGIQAAMDETVHDEKFIDCSGLSCKGIIAAMGLAENSSVVLVASMLVSPIMGPILGGTFGLVIKHRDLCRLGVTNELIGLSICLVVGFIFGLITAAANANGAFWGSTDTWPTAEMSSRGMLRSLWVGVLIALPSGAGVALSILGGNAGSLVGVAISASLLPPAVNAGMLWAYALVTAIHPPDFDVSLLSNQSELRRSPPNCLPLVNNEYTLTYSCDMSSEAGILGVVSLVLTLLNIICIFIMCVIVLKVKEVAPHTAMSSATEAFWKTDLKVAREAYKTLKGGKESLDMARMAKEMAQEWKTKQADDVAKDQAKMRQSLRNLISYISSDSNYLLGHCVPGSTNQPDLLKEVSKVGDDLLSDTRAIHRDHSYHTITTDAAVKEMMREKSSILPAPDSVAFRRSRNLSEPRHKRPPSSPASNASSTPQHPPSPMSPSSASSDGSCFVFDPDKLRKRPKKQRHPRGPSRLMSCPDSIHLPKNSSIGRFRVEPIKEEEPAEPQRRSSET</sequence>
<protein>
    <recommendedName>
        <fullName evidence="6">DUF389 domain-containing protein</fullName>
    </recommendedName>
</protein>
<accession>R7UPH3</accession>
<proteinExistence type="predicted"/>
<dbReference type="EnsemblMetazoa" id="CapteT213394">
    <property type="protein sequence ID" value="CapteP213394"/>
    <property type="gene ID" value="CapteG213394"/>
</dbReference>
<evidence type="ECO:0000313" key="3">
    <source>
        <dbReference type="EMBL" id="ELU08060.1"/>
    </source>
</evidence>
<feature type="compositionally biased region" description="Low complexity" evidence="1">
    <location>
        <begin position="710"/>
        <end position="719"/>
    </location>
</feature>
<evidence type="ECO:0000256" key="1">
    <source>
        <dbReference type="SAM" id="MobiDB-lite"/>
    </source>
</evidence>
<evidence type="ECO:0000256" key="2">
    <source>
        <dbReference type="SAM" id="Phobius"/>
    </source>
</evidence>
<dbReference type="HOGENOM" id="CLU_358348_0_0_1"/>